<evidence type="ECO:0000256" key="9">
    <source>
        <dbReference type="ARBA" id="ARBA00023067"/>
    </source>
</evidence>
<evidence type="ECO:0000256" key="4">
    <source>
        <dbReference type="ARBA" id="ARBA00016065"/>
    </source>
</evidence>
<evidence type="ECO:0000256" key="7">
    <source>
        <dbReference type="ARBA" id="ARBA00022618"/>
    </source>
</evidence>
<sequence>MEDPPARDIHELGENDDEAERLARRERNSSSKITWSAESSLNFSKLPNLSSHELHNQIIQCLKLSAENKISEKNAFQLNMIDFLSYSLIKQDDELTNLQMASACLDASGKIYGYRVDKVHSDLLKVVGYGGRGEKRRHDDNNNDENENNQRQRKRRRKNYHIFSSVELLKGNLDTYNPLSLMNFQSDVQTSDMLFQASLPQHADQDHLCPSYADFKFLGWLPDDELEVDQESSNPMDEDENGEFHFNLDDPISDDDGNNNVMDCRDLAESADRLAQTVQDGENIVDFQDIIANNPNSNVNYEYSYMELNHKIDWAGPSHWKVKFNKNANGVCKHAVKKRKKEISLSYSRKLKEEACTRKYITRNRSVMNTSKWSEEKNENPLNETDHDSKRFYDYFLKSGEPKKSLETGLTDEQNDDAIRAQENFDLSKSLDLSKLYDDDIDFDADDNGEHDHTQHLQDNNDVLIPASQEAFMGNNLVTLPSLIPKVFIPYSQKAKKIDMHKINKATEEILQKIEDENENSKPTEFSEVYLQLPKVLSKSNVASLSAGLSFVSLLHVGHKKNLELSSQNNLCDLIINNHKKDR</sequence>
<keyword evidence="8" id="KW-0498">Mitosis</keyword>
<keyword evidence="5" id="KW-0158">Chromosome</keyword>
<dbReference type="PANTHER" id="PTHR13108:SF9">
    <property type="entry name" value="CONDENSIN COMPLEX SUBUNIT 2"/>
    <property type="match status" value="1"/>
</dbReference>
<dbReference type="GO" id="GO:0007076">
    <property type="term" value="P:mitotic chromosome condensation"/>
    <property type="evidence" value="ECO:0007669"/>
    <property type="project" value="InterPro"/>
</dbReference>
<dbReference type="EnsemblMetazoa" id="XM_008213634">
    <property type="protein sequence ID" value="XP_008211856"/>
    <property type="gene ID" value="LOC100678499"/>
</dbReference>
<evidence type="ECO:0000256" key="6">
    <source>
        <dbReference type="ARBA" id="ARBA00022490"/>
    </source>
</evidence>
<protein>
    <recommendedName>
        <fullName evidence="4">Condensin complex subunit 2</fullName>
    </recommendedName>
</protein>
<evidence type="ECO:0000256" key="10">
    <source>
        <dbReference type="ARBA" id="ARBA00023306"/>
    </source>
</evidence>
<dbReference type="GO" id="GO:0051301">
    <property type="term" value="P:cell division"/>
    <property type="evidence" value="ECO:0007669"/>
    <property type="project" value="UniProtKB-KW"/>
</dbReference>
<name>A0A7M7LRK6_NASVI</name>
<dbReference type="AlphaFoldDB" id="A0A7M7LRK6"/>
<keyword evidence="13" id="KW-1185">Reference proteome</keyword>
<comment type="similarity">
    <text evidence="3">Belongs to the CND2 (condensin subunit 2) family.</text>
</comment>
<evidence type="ECO:0000313" key="12">
    <source>
        <dbReference type="EnsemblMetazoa" id="XP_008211856"/>
    </source>
</evidence>
<dbReference type="Pfam" id="PF05786">
    <property type="entry name" value="Cnd2"/>
    <property type="match status" value="2"/>
</dbReference>
<dbReference type="OrthoDB" id="362021at2759"/>
<evidence type="ECO:0000256" key="8">
    <source>
        <dbReference type="ARBA" id="ARBA00022776"/>
    </source>
</evidence>
<dbReference type="FunCoup" id="A0A7M7LRK6">
    <property type="interactions" value="996"/>
</dbReference>
<keyword evidence="9" id="KW-0226">DNA condensation</keyword>
<feature type="compositionally biased region" description="Basic and acidic residues" evidence="11">
    <location>
        <begin position="132"/>
        <end position="141"/>
    </location>
</feature>
<evidence type="ECO:0000256" key="5">
    <source>
        <dbReference type="ARBA" id="ARBA00022454"/>
    </source>
</evidence>
<keyword evidence="7" id="KW-0132">Cell division</keyword>
<comment type="subcellular location">
    <subcellularLocation>
        <location evidence="1">Chromosome</location>
    </subcellularLocation>
    <subcellularLocation>
        <location evidence="2">Cytoplasm</location>
    </subcellularLocation>
</comment>
<feature type="compositionally biased region" description="Basic and acidic residues" evidence="11">
    <location>
        <begin position="1"/>
        <end position="13"/>
    </location>
</feature>
<dbReference type="PANTHER" id="PTHR13108">
    <property type="entry name" value="CONDENSIN COMPLEX SUBUNIT 2"/>
    <property type="match status" value="1"/>
</dbReference>
<feature type="region of interest" description="Disordered" evidence="11">
    <location>
        <begin position="131"/>
        <end position="156"/>
    </location>
</feature>
<keyword evidence="6" id="KW-0963">Cytoplasm</keyword>
<feature type="region of interest" description="Disordered" evidence="11">
    <location>
        <begin position="1"/>
        <end position="28"/>
    </location>
</feature>
<reference evidence="12" key="1">
    <citation type="submission" date="2021-01" db="UniProtKB">
        <authorList>
            <consortium name="EnsemblMetazoa"/>
        </authorList>
    </citation>
    <scope>IDENTIFICATION</scope>
</reference>
<evidence type="ECO:0000313" key="13">
    <source>
        <dbReference type="Proteomes" id="UP000002358"/>
    </source>
</evidence>
<dbReference type="KEGG" id="nvi:100678499"/>
<dbReference type="Proteomes" id="UP000002358">
    <property type="component" value="Chromosome 4"/>
</dbReference>
<dbReference type="GO" id="GO:0005737">
    <property type="term" value="C:cytoplasm"/>
    <property type="evidence" value="ECO:0007669"/>
    <property type="project" value="UniProtKB-SubCell"/>
</dbReference>
<proteinExistence type="inferred from homology"/>
<evidence type="ECO:0000256" key="3">
    <source>
        <dbReference type="ARBA" id="ARBA00009471"/>
    </source>
</evidence>
<evidence type="ECO:0000256" key="2">
    <source>
        <dbReference type="ARBA" id="ARBA00004496"/>
    </source>
</evidence>
<dbReference type="GeneID" id="100678499"/>
<dbReference type="InParanoid" id="A0A7M7LRK6"/>
<keyword evidence="10" id="KW-0131">Cell cycle</keyword>
<dbReference type="InterPro" id="IPR022816">
    <property type="entry name" value="Condensin_barren_su2"/>
</dbReference>
<dbReference type="GO" id="GO:0000796">
    <property type="term" value="C:condensin complex"/>
    <property type="evidence" value="ECO:0007669"/>
    <property type="project" value="InterPro"/>
</dbReference>
<organism evidence="12 13">
    <name type="scientific">Nasonia vitripennis</name>
    <name type="common">Parasitic wasp</name>
    <dbReference type="NCBI Taxonomy" id="7425"/>
    <lineage>
        <taxon>Eukaryota</taxon>
        <taxon>Metazoa</taxon>
        <taxon>Ecdysozoa</taxon>
        <taxon>Arthropoda</taxon>
        <taxon>Hexapoda</taxon>
        <taxon>Insecta</taxon>
        <taxon>Pterygota</taxon>
        <taxon>Neoptera</taxon>
        <taxon>Endopterygota</taxon>
        <taxon>Hymenoptera</taxon>
        <taxon>Apocrita</taxon>
        <taxon>Proctotrupomorpha</taxon>
        <taxon>Chalcidoidea</taxon>
        <taxon>Pteromalidae</taxon>
        <taxon>Pteromalinae</taxon>
        <taxon>Nasonia</taxon>
    </lineage>
</organism>
<evidence type="ECO:0000256" key="11">
    <source>
        <dbReference type="SAM" id="MobiDB-lite"/>
    </source>
</evidence>
<dbReference type="RefSeq" id="XP_008211856.1">
    <property type="nucleotide sequence ID" value="XM_008213634.4"/>
</dbReference>
<evidence type="ECO:0000256" key="1">
    <source>
        <dbReference type="ARBA" id="ARBA00004286"/>
    </source>
</evidence>
<accession>A0A7M7LRK6</accession>
<dbReference type="GO" id="GO:0003682">
    <property type="term" value="F:chromatin binding"/>
    <property type="evidence" value="ECO:0007669"/>
    <property type="project" value="TreeGrafter"/>
</dbReference>